<dbReference type="Proteomes" id="UP001276659">
    <property type="component" value="Unassembled WGS sequence"/>
</dbReference>
<dbReference type="PANTHER" id="PTHR10285">
    <property type="entry name" value="URIDINE KINASE"/>
    <property type="match status" value="1"/>
</dbReference>
<evidence type="ECO:0000313" key="3">
    <source>
        <dbReference type="Proteomes" id="UP001276659"/>
    </source>
</evidence>
<dbReference type="InterPro" id="IPR027417">
    <property type="entry name" value="P-loop_NTPase"/>
</dbReference>
<evidence type="ECO:0000256" key="1">
    <source>
        <dbReference type="SAM" id="MobiDB-lite"/>
    </source>
</evidence>
<feature type="compositionally biased region" description="Low complexity" evidence="1">
    <location>
        <begin position="14"/>
        <end position="30"/>
    </location>
</feature>
<reference evidence="2" key="1">
    <citation type="submission" date="2022-11" db="EMBL/GenBank/DDBJ databases">
        <title>Chromosomal genome sequence assembly and mating type (MAT) locus characterization of the leprose asexual lichenized fungus Lepraria neglecta (Nyl.) Erichsen.</title>
        <authorList>
            <person name="Allen J.L."/>
            <person name="Pfeffer B."/>
        </authorList>
    </citation>
    <scope>NUCLEOTIDE SEQUENCE</scope>
    <source>
        <strain evidence="2">Allen 5258</strain>
    </source>
</reference>
<organism evidence="2 3">
    <name type="scientific">Lepraria neglecta</name>
    <dbReference type="NCBI Taxonomy" id="209136"/>
    <lineage>
        <taxon>Eukaryota</taxon>
        <taxon>Fungi</taxon>
        <taxon>Dikarya</taxon>
        <taxon>Ascomycota</taxon>
        <taxon>Pezizomycotina</taxon>
        <taxon>Lecanoromycetes</taxon>
        <taxon>OSLEUM clade</taxon>
        <taxon>Lecanoromycetidae</taxon>
        <taxon>Lecanorales</taxon>
        <taxon>Lecanorineae</taxon>
        <taxon>Stereocaulaceae</taxon>
        <taxon>Lepraria</taxon>
    </lineage>
</organism>
<feature type="compositionally biased region" description="Polar residues" evidence="1">
    <location>
        <begin position="1"/>
        <end position="13"/>
    </location>
</feature>
<dbReference type="AlphaFoldDB" id="A0AAE0DKG7"/>
<keyword evidence="3" id="KW-1185">Reference proteome</keyword>
<dbReference type="CDD" id="cd02024">
    <property type="entry name" value="NRK1"/>
    <property type="match status" value="1"/>
</dbReference>
<proteinExistence type="predicted"/>
<comment type="caution">
    <text evidence="2">The sequence shown here is derived from an EMBL/GenBank/DDBJ whole genome shotgun (WGS) entry which is preliminary data.</text>
</comment>
<gene>
    <name evidence="2" type="ORF">OEA41_006287</name>
</gene>
<accession>A0AAE0DKG7</accession>
<sequence>MSNPPARTSNPTMSSASSSAPPSQPQRSSAKGPLLLALTGPTSSGKTTITTALRQIFPPPHSLTIHADDFYKPDSEIPVKDGVQDWDCAGSLDLQKFESVLRRVKEGGEALEGLVRQGNFEGEMDGMHGVKGIKVEVVERLVKKVESWPKEMKQKKIVIVDGFLLLGKSVKEQIGKLSDVKVLLTARYEDAKRRREARNGYVTLEGFWEDPPGYFDKIVWPNYVDEHAWLFENGDVEGRIDKGKQSEEGMITLGWTSTLEETLEQVVEALEMALEDKAMAGE</sequence>
<evidence type="ECO:0008006" key="4">
    <source>
        <dbReference type="Google" id="ProtNLM"/>
    </source>
</evidence>
<feature type="region of interest" description="Disordered" evidence="1">
    <location>
        <begin position="1"/>
        <end position="43"/>
    </location>
</feature>
<protein>
    <recommendedName>
        <fullName evidence="4">P-loop containing nucleoside triphosphate hydrolase protein</fullName>
    </recommendedName>
</protein>
<dbReference type="Gene3D" id="3.40.50.300">
    <property type="entry name" value="P-loop containing nucleotide triphosphate hydrolases"/>
    <property type="match status" value="1"/>
</dbReference>
<evidence type="ECO:0000313" key="2">
    <source>
        <dbReference type="EMBL" id="KAK3172961.1"/>
    </source>
</evidence>
<name>A0AAE0DKG7_9LECA</name>
<dbReference type="SUPFAM" id="SSF52540">
    <property type="entry name" value="P-loop containing nucleoside triphosphate hydrolases"/>
    <property type="match status" value="1"/>
</dbReference>
<dbReference type="EMBL" id="JASNWA010000007">
    <property type="protein sequence ID" value="KAK3172961.1"/>
    <property type="molecule type" value="Genomic_DNA"/>
</dbReference>